<proteinExistence type="predicted"/>
<dbReference type="AlphaFoldDB" id="A0A0E9SH96"/>
<reference evidence="1" key="2">
    <citation type="journal article" date="2015" name="Fish Shellfish Immunol.">
        <title>Early steps in the European eel (Anguilla anguilla)-Vibrio vulnificus interaction in the gills: Role of the RtxA13 toxin.</title>
        <authorList>
            <person name="Callol A."/>
            <person name="Pajuelo D."/>
            <person name="Ebbesson L."/>
            <person name="Teles M."/>
            <person name="MacKenzie S."/>
            <person name="Amaro C."/>
        </authorList>
    </citation>
    <scope>NUCLEOTIDE SEQUENCE</scope>
</reference>
<accession>A0A0E9SH96</accession>
<organism evidence="1">
    <name type="scientific">Anguilla anguilla</name>
    <name type="common">European freshwater eel</name>
    <name type="synonym">Muraena anguilla</name>
    <dbReference type="NCBI Taxonomy" id="7936"/>
    <lineage>
        <taxon>Eukaryota</taxon>
        <taxon>Metazoa</taxon>
        <taxon>Chordata</taxon>
        <taxon>Craniata</taxon>
        <taxon>Vertebrata</taxon>
        <taxon>Euteleostomi</taxon>
        <taxon>Actinopterygii</taxon>
        <taxon>Neopterygii</taxon>
        <taxon>Teleostei</taxon>
        <taxon>Anguilliformes</taxon>
        <taxon>Anguillidae</taxon>
        <taxon>Anguilla</taxon>
    </lineage>
</organism>
<protein>
    <submittedName>
        <fullName evidence="1">Uncharacterized protein</fullName>
    </submittedName>
</protein>
<name>A0A0E9SH96_ANGAN</name>
<reference evidence="1" key="1">
    <citation type="submission" date="2014-11" db="EMBL/GenBank/DDBJ databases">
        <authorList>
            <person name="Amaro Gonzalez C."/>
        </authorList>
    </citation>
    <scope>NUCLEOTIDE SEQUENCE</scope>
</reference>
<sequence length="28" mass="3218">MYVYLSASFFCVDSVKTSKLFNKCLPIL</sequence>
<dbReference type="EMBL" id="GBXM01068714">
    <property type="protein sequence ID" value="JAH39863.1"/>
    <property type="molecule type" value="Transcribed_RNA"/>
</dbReference>
<evidence type="ECO:0000313" key="1">
    <source>
        <dbReference type="EMBL" id="JAH39863.1"/>
    </source>
</evidence>